<keyword evidence="3" id="KW-1185">Reference proteome</keyword>
<dbReference type="SUPFAM" id="SSF52980">
    <property type="entry name" value="Restriction endonuclease-like"/>
    <property type="match status" value="1"/>
</dbReference>
<gene>
    <name evidence="2" type="ORF">V2H45_18585</name>
</gene>
<keyword evidence="2" id="KW-0378">Hydrolase</keyword>
<evidence type="ECO:0000259" key="1">
    <source>
        <dbReference type="Pfam" id="PF05685"/>
    </source>
</evidence>
<dbReference type="AlphaFoldDB" id="A0AAW9Q4D7"/>
<comment type="caution">
    <text evidence="2">The sequence shown here is derived from an EMBL/GenBank/DDBJ whole genome shotgun (WGS) entry which is preliminary data.</text>
</comment>
<dbReference type="Pfam" id="PF05685">
    <property type="entry name" value="Uma2"/>
    <property type="match status" value="1"/>
</dbReference>
<organism evidence="2 3">
    <name type="scientific">Tumidithrix elongata BACA0141</name>
    <dbReference type="NCBI Taxonomy" id="2716417"/>
    <lineage>
        <taxon>Bacteria</taxon>
        <taxon>Bacillati</taxon>
        <taxon>Cyanobacteriota</taxon>
        <taxon>Cyanophyceae</taxon>
        <taxon>Pseudanabaenales</taxon>
        <taxon>Pseudanabaenaceae</taxon>
        <taxon>Tumidithrix</taxon>
        <taxon>Tumidithrix elongata</taxon>
    </lineage>
</organism>
<keyword evidence="2" id="KW-0540">Nuclease</keyword>
<dbReference type="RefSeq" id="WP_330485190.1">
    <property type="nucleotide sequence ID" value="NZ_JAZBJZ010000092.1"/>
</dbReference>
<feature type="domain" description="Putative restriction endonuclease" evidence="1">
    <location>
        <begin position="19"/>
        <end position="202"/>
    </location>
</feature>
<dbReference type="InterPro" id="IPR011335">
    <property type="entry name" value="Restrct_endonuc-II-like"/>
</dbReference>
<dbReference type="Proteomes" id="UP001333818">
    <property type="component" value="Unassembled WGS sequence"/>
</dbReference>
<reference evidence="2" key="1">
    <citation type="submission" date="2024-01" db="EMBL/GenBank/DDBJ databases">
        <title>Bank of Algae and Cyanobacteria of the Azores (BACA) strain genomes.</title>
        <authorList>
            <person name="Luz R."/>
            <person name="Cordeiro R."/>
            <person name="Fonseca A."/>
            <person name="Goncalves V."/>
        </authorList>
    </citation>
    <scope>NUCLEOTIDE SEQUENCE</scope>
    <source>
        <strain evidence="2">BACA0141</strain>
    </source>
</reference>
<dbReference type="EMBL" id="JAZBJZ010000092">
    <property type="protein sequence ID" value="MEE3718754.1"/>
    <property type="molecule type" value="Genomic_DNA"/>
</dbReference>
<sequence length="208" mass="24202">MIAVTQPKLESELEQELNFEQFLEQCPEDGRYELVEGKMVKILATRKHYDVAWQILKSFDREIDRLGLNYVVNDVAAVLTTNKAGKEQGRHPDVSVIDRDVWRSDRLDHRGLREPIQLAVEVVSTNWEDDYIDKLDEYERLGIPEYWIVDYLAVGSRTYLGDPKQPSVFIFTLDAEAKYQFTRFQNSDRIVSQTFPELNLTVDQIISA</sequence>
<dbReference type="PANTHER" id="PTHR34107">
    <property type="entry name" value="SLL0198 PROTEIN-RELATED"/>
    <property type="match status" value="1"/>
</dbReference>
<evidence type="ECO:0000313" key="2">
    <source>
        <dbReference type="EMBL" id="MEE3718754.1"/>
    </source>
</evidence>
<dbReference type="PANTHER" id="PTHR34107:SF2">
    <property type="entry name" value="SLL0888 PROTEIN"/>
    <property type="match status" value="1"/>
</dbReference>
<dbReference type="InterPro" id="IPR008538">
    <property type="entry name" value="Uma2"/>
</dbReference>
<evidence type="ECO:0000313" key="3">
    <source>
        <dbReference type="Proteomes" id="UP001333818"/>
    </source>
</evidence>
<accession>A0AAW9Q4D7</accession>
<proteinExistence type="predicted"/>
<dbReference type="InterPro" id="IPR012296">
    <property type="entry name" value="Nuclease_put_TT1808"/>
</dbReference>
<name>A0AAW9Q4D7_9CYAN</name>
<dbReference type="GO" id="GO:0004519">
    <property type="term" value="F:endonuclease activity"/>
    <property type="evidence" value="ECO:0007669"/>
    <property type="project" value="UniProtKB-KW"/>
</dbReference>
<dbReference type="CDD" id="cd06260">
    <property type="entry name" value="DUF820-like"/>
    <property type="match status" value="1"/>
</dbReference>
<dbReference type="Gene3D" id="3.90.1570.10">
    <property type="entry name" value="tt1808, chain A"/>
    <property type="match status" value="1"/>
</dbReference>
<protein>
    <submittedName>
        <fullName evidence="2">Uma2 family endonuclease</fullName>
    </submittedName>
</protein>
<keyword evidence="2" id="KW-0255">Endonuclease</keyword>